<evidence type="ECO:0000256" key="5">
    <source>
        <dbReference type="ARBA" id="ARBA00023288"/>
    </source>
</evidence>
<evidence type="ECO:0000256" key="2">
    <source>
        <dbReference type="ARBA" id="ARBA00022729"/>
    </source>
</evidence>
<keyword evidence="4" id="KW-0564">Palmitate</keyword>
<name>A0A5B8NPX1_9CHRO</name>
<proteinExistence type="predicted"/>
<dbReference type="OrthoDB" id="554957at2"/>
<feature type="chain" id="PRO_5022924583" evidence="6">
    <location>
        <begin position="20"/>
        <end position="335"/>
    </location>
</feature>
<keyword evidence="2 6" id="KW-0732">Signal</keyword>
<sequence length="335" mass="35238">MLKKIVIPVSLVACSLAFIETRAAFSEELGQFNANFPKHNLLLAENNAEKPRVAVINFEFSNVGSPDLLSLIPNGADGVADILVTGLVQSGEYTVVERREIESVLREQNFGTSGRIDPSTAAEVGRILGVDAVIIGSVIQFDIQERGGGGGFLGVGGSAKRTDADVGLNVRVVDTNTAEILYSTAGKGNQNQSDSEVSIFGATAGASTSNEGKLLTLATEQAVKEITKSMVEQAETIANLQDVLPQVDAVVASVSGNTVVLNKGSNDRYREGMTVSIEKVTEEVTDPETGEVLRQLTEEVATVKLTDVDARSSMGELISGSLPEVGDVAKPKTGN</sequence>
<reference evidence="7" key="1">
    <citation type="submission" date="2019-08" db="EMBL/GenBank/DDBJ databases">
        <title>Carotenoids and Carotenoid Binding Proteins in the Halophilic Cyanobacterium Euhalothece sp. ZM00.</title>
        <authorList>
            <person name="Cho S.M."/>
            <person name="Song J.Y."/>
            <person name="Park Y.-I."/>
        </authorList>
    </citation>
    <scope>NUCLEOTIDE SEQUENCE [LARGE SCALE GENOMIC DNA]</scope>
    <source>
        <strain evidence="7">Z-M001</strain>
    </source>
</reference>
<dbReference type="RefSeq" id="WP_146295932.1">
    <property type="nucleotide sequence ID" value="NZ_CP042326.1"/>
</dbReference>
<dbReference type="Gene3D" id="3.40.50.10610">
    <property type="entry name" value="ABC-type transport auxiliary lipoprotein component"/>
    <property type="match status" value="1"/>
</dbReference>
<keyword evidence="3" id="KW-0472">Membrane</keyword>
<protein>
    <submittedName>
        <fullName evidence="7">Penicillin-binding protein activator LpoB</fullName>
    </submittedName>
</protein>
<dbReference type="PANTHER" id="PTHR41164:SF1">
    <property type="entry name" value="CURLI PRODUCTION ASSEMBLY_TRANSPORT COMPONENT CSGG"/>
    <property type="match status" value="1"/>
</dbReference>
<evidence type="ECO:0000256" key="4">
    <source>
        <dbReference type="ARBA" id="ARBA00023139"/>
    </source>
</evidence>
<organism evidence="7 8">
    <name type="scientific">Euhalothece natronophila Z-M001</name>
    <dbReference type="NCBI Taxonomy" id="522448"/>
    <lineage>
        <taxon>Bacteria</taxon>
        <taxon>Bacillati</taxon>
        <taxon>Cyanobacteriota</taxon>
        <taxon>Cyanophyceae</taxon>
        <taxon>Oscillatoriophycideae</taxon>
        <taxon>Chroococcales</taxon>
        <taxon>Halothecacae</taxon>
        <taxon>Halothece cluster</taxon>
        <taxon>Euhalothece</taxon>
    </lineage>
</organism>
<dbReference type="InterPro" id="IPR005534">
    <property type="entry name" value="Curli_assmbl/transp-comp_CsgG"/>
</dbReference>
<accession>A0A5B8NPX1</accession>
<keyword evidence="5" id="KW-0449">Lipoprotein</keyword>
<evidence type="ECO:0000256" key="1">
    <source>
        <dbReference type="ARBA" id="ARBA00022475"/>
    </source>
</evidence>
<evidence type="ECO:0000256" key="6">
    <source>
        <dbReference type="SAM" id="SignalP"/>
    </source>
</evidence>
<keyword evidence="8" id="KW-1185">Reference proteome</keyword>
<feature type="signal peptide" evidence="6">
    <location>
        <begin position="1"/>
        <end position="19"/>
    </location>
</feature>
<dbReference type="KEGG" id="enn:FRE64_09975"/>
<dbReference type="AlphaFoldDB" id="A0A5B8NPX1"/>
<dbReference type="EMBL" id="CP042326">
    <property type="protein sequence ID" value="QDZ40249.1"/>
    <property type="molecule type" value="Genomic_DNA"/>
</dbReference>
<dbReference type="Pfam" id="PF03783">
    <property type="entry name" value="CsgG"/>
    <property type="match status" value="1"/>
</dbReference>
<evidence type="ECO:0000313" key="8">
    <source>
        <dbReference type="Proteomes" id="UP000318453"/>
    </source>
</evidence>
<evidence type="ECO:0000256" key="3">
    <source>
        <dbReference type="ARBA" id="ARBA00023136"/>
    </source>
</evidence>
<dbReference type="Proteomes" id="UP000318453">
    <property type="component" value="Chromosome"/>
</dbReference>
<dbReference type="PANTHER" id="PTHR41164">
    <property type="entry name" value="CURLI PRODUCTION ASSEMBLY/TRANSPORT COMPONENT CSGG"/>
    <property type="match status" value="1"/>
</dbReference>
<dbReference type="GO" id="GO:0030288">
    <property type="term" value="C:outer membrane-bounded periplasmic space"/>
    <property type="evidence" value="ECO:0007669"/>
    <property type="project" value="InterPro"/>
</dbReference>
<gene>
    <name evidence="7" type="ORF">FRE64_09975</name>
</gene>
<keyword evidence="1" id="KW-1003">Cell membrane</keyword>
<evidence type="ECO:0000313" key="7">
    <source>
        <dbReference type="EMBL" id="QDZ40249.1"/>
    </source>
</evidence>